<keyword evidence="1" id="KW-0732">Signal</keyword>
<dbReference type="RefSeq" id="WP_116480296.1">
    <property type="nucleotide sequence ID" value="NZ_QEKV01000007.1"/>
</dbReference>
<protein>
    <submittedName>
        <fullName evidence="3">S-layer family protein</fullName>
    </submittedName>
</protein>
<dbReference type="InterPro" id="IPR001119">
    <property type="entry name" value="SLH_dom"/>
</dbReference>
<comment type="caution">
    <text evidence="3">The sequence shown here is derived from an EMBL/GenBank/DDBJ whole genome shotgun (WGS) entry which is preliminary data.</text>
</comment>
<evidence type="ECO:0000313" key="4">
    <source>
        <dbReference type="Proteomes" id="UP000245793"/>
    </source>
</evidence>
<feature type="domain" description="SLH" evidence="2">
    <location>
        <begin position="27"/>
        <end position="90"/>
    </location>
</feature>
<dbReference type="InterPro" id="IPR051465">
    <property type="entry name" value="Cell_Envelope_Struct_Comp"/>
</dbReference>
<evidence type="ECO:0000313" key="3">
    <source>
        <dbReference type="EMBL" id="PVY94005.1"/>
    </source>
</evidence>
<evidence type="ECO:0000259" key="2">
    <source>
        <dbReference type="PROSITE" id="PS51272"/>
    </source>
</evidence>
<dbReference type="Pfam" id="PF00395">
    <property type="entry name" value="SLH"/>
    <property type="match status" value="2"/>
</dbReference>
<feature type="signal peptide" evidence="1">
    <location>
        <begin position="1"/>
        <end position="27"/>
    </location>
</feature>
<dbReference type="InterPro" id="IPR014044">
    <property type="entry name" value="CAP_dom"/>
</dbReference>
<dbReference type="PANTHER" id="PTHR43308:SF5">
    <property type="entry name" value="S-LAYER PROTEIN _ PEPTIDOGLYCAN ENDO-BETA-N-ACETYLGLUCOSAMINIDASE"/>
    <property type="match status" value="1"/>
</dbReference>
<dbReference type="PROSITE" id="PS51272">
    <property type="entry name" value="SLH"/>
    <property type="match status" value="2"/>
</dbReference>
<accession>A0A2U1E287</accession>
<dbReference type="Proteomes" id="UP000245793">
    <property type="component" value="Unassembled WGS sequence"/>
</dbReference>
<keyword evidence="4" id="KW-1185">Reference proteome</keyword>
<organism evidence="3 4">
    <name type="scientific">Ezakiella coagulans</name>
    <dbReference type="NCBI Taxonomy" id="46507"/>
    <lineage>
        <taxon>Bacteria</taxon>
        <taxon>Bacillati</taxon>
        <taxon>Bacillota</taxon>
        <taxon>Tissierellia</taxon>
        <taxon>Ezakiella</taxon>
    </lineage>
</organism>
<name>A0A2U1E287_9FIRM</name>
<dbReference type="SUPFAM" id="SSF55797">
    <property type="entry name" value="PR-1-like"/>
    <property type="match status" value="1"/>
</dbReference>
<feature type="chain" id="PRO_5039642513" evidence="1">
    <location>
        <begin position="28"/>
        <end position="439"/>
    </location>
</feature>
<dbReference type="InterPro" id="IPR035940">
    <property type="entry name" value="CAP_sf"/>
</dbReference>
<dbReference type="EMBL" id="QEKV01000007">
    <property type="protein sequence ID" value="PVY94005.1"/>
    <property type="molecule type" value="Genomic_DNA"/>
</dbReference>
<dbReference type="CDD" id="cd05379">
    <property type="entry name" value="CAP_bacterial"/>
    <property type="match status" value="1"/>
</dbReference>
<feature type="domain" description="SLH" evidence="2">
    <location>
        <begin position="148"/>
        <end position="211"/>
    </location>
</feature>
<evidence type="ECO:0000256" key="1">
    <source>
        <dbReference type="SAM" id="SignalP"/>
    </source>
</evidence>
<dbReference type="AlphaFoldDB" id="A0A2U1E287"/>
<gene>
    <name evidence="3" type="ORF">C7381_1071</name>
</gene>
<proteinExistence type="predicted"/>
<sequence>MFKLNKQKIMIALLLAILIASSGVVESAQIEFKDISSHWAKDIIVETASKGFINGYEDGSFKPDNMISVKEALAILGRYAMSNQELVNNQVADYQIEPNSKNWGYLEVNFAMDRMPMNIFAGSESSRAITREETAYIISNLFKGIEGTEKVQISDINNSKFQAEVQNLVAGGIISGFPDGSFKPELQITRAELTSLLFKIIRMDSPSSTNENESTIDLINNKGEYENNIDEQKTIEANKAQLNNEKFKYTNNFTELFNSGKIIDFDELRDEFMYLLNKEREANGVAPLTLGEHLRRGTETRAIELAENGYHRTGKNYDQSHKRLDGLRSFRTAFDYLPSYDRCKGCSLGENVLVYTYTPGNEKYSAQDPKYINDVKFIAKYLFDIWKGSEGHYRNMMSSSYNTTWLDVKVSGVIYNYGTEKKDYPLHTILAVQVFDSEK</sequence>
<dbReference type="PANTHER" id="PTHR43308">
    <property type="entry name" value="OUTER MEMBRANE PROTEIN ALPHA-RELATED"/>
    <property type="match status" value="1"/>
</dbReference>
<dbReference type="Gene3D" id="3.40.33.10">
    <property type="entry name" value="CAP"/>
    <property type="match status" value="1"/>
</dbReference>
<dbReference type="Pfam" id="PF00188">
    <property type="entry name" value="CAP"/>
    <property type="match status" value="1"/>
</dbReference>
<reference evidence="3 4" key="1">
    <citation type="submission" date="2018-04" db="EMBL/GenBank/DDBJ databases">
        <title>Genomic Encyclopedia of Type Strains, Phase IV (KMG-IV): sequencing the most valuable type-strain genomes for metagenomic binning, comparative biology and taxonomic classification.</title>
        <authorList>
            <person name="Goeker M."/>
        </authorList>
    </citation>
    <scope>NUCLEOTIDE SEQUENCE [LARGE SCALE GENOMIC DNA]</scope>
    <source>
        <strain evidence="3 4">DSM 20705</strain>
    </source>
</reference>